<protein>
    <submittedName>
        <fullName evidence="1">Helix-turn-helix transcriptional regulator</fullName>
    </submittedName>
</protein>
<evidence type="ECO:0000313" key="2">
    <source>
        <dbReference type="Proteomes" id="UP001597302"/>
    </source>
</evidence>
<name>A0ABW4E444_9RHOB</name>
<evidence type="ECO:0000313" key="1">
    <source>
        <dbReference type="EMBL" id="MFD1483246.1"/>
    </source>
</evidence>
<accession>A0ABW4E444</accession>
<organism evidence="1 2">
    <name type="scientific">Paracoccus nototheniae</name>
    <dbReference type="NCBI Taxonomy" id="2489002"/>
    <lineage>
        <taxon>Bacteria</taxon>
        <taxon>Pseudomonadati</taxon>
        <taxon>Pseudomonadota</taxon>
        <taxon>Alphaproteobacteria</taxon>
        <taxon>Rhodobacterales</taxon>
        <taxon>Paracoccaceae</taxon>
        <taxon>Paracoccus</taxon>
    </lineage>
</organism>
<keyword evidence="2" id="KW-1185">Reference proteome</keyword>
<dbReference type="Proteomes" id="UP001597302">
    <property type="component" value="Unassembled WGS sequence"/>
</dbReference>
<gene>
    <name evidence="1" type="ORF">ACFQ5P_18285</name>
</gene>
<dbReference type="InterPro" id="IPR010260">
    <property type="entry name" value="AlpA"/>
</dbReference>
<reference evidence="2" key="1">
    <citation type="journal article" date="2019" name="Int. J. Syst. Evol. Microbiol.">
        <title>The Global Catalogue of Microorganisms (GCM) 10K type strain sequencing project: providing services to taxonomists for standard genome sequencing and annotation.</title>
        <authorList>
            <consortium name="The Broad Institute Genomics Platform"/>
            <consortium name="The Broad Institute Genome Sequencing Center for Infectious Disease"/>
            <person name="Wu L."/>
            <person name="Ma J."/>
        </authorList>
    </citation>
    <scope>NUCLEOTIDE SEQUENCE [LARGE SCALE GENOMIC DNA]</scope>
    <source>
        <strain evidence="2">CCM 8875</strain>
    </source>
</reference>
<proteinExistence type="predicted"/>
<dbReference type="InterPro" id="IPR052931">
    <property type="entry name" value="Prophage_regulatory_activator"/>
</dbReference>
<sequence>MAEEIWRLPRVAATIGMGRSWIYLAVQEGRFPMPIRIGSRAIGWKSSDVLAWLDSRQRRAL</sequence>
<dbReference type="PANTHER" id="PTHR36154:SF1">
    <property type="entry name" value="DNA-BINDING TRANSCRIPTIONAL ACTIVATOR ALPA"/>
    <property type="match status" value="1"/>
</dbReference>
<dbReference type="EMBL" id="JBHTOQ010000045">
    <property type="protein sequence ID" value="MFD1483246.1"/>
    <property type="molecule type" value="Genomic_DNA"/>
</dbReference>
<dbReference type="Pfam" id="PF05930">
    <property type="entry name" value="Phage_AlpA"/>
    <property type="match status" value="1"/>
</dbReference>
<dbReference type="PANTHER" id="PTHR36154">
    <property type="entry name" value="DNA-BINDING TRANSCRIPTIONAL ACTIVATOR ALPA"/>
    <property type="match status" value="1"/>
</dbReference>
<dbReference type="RefSeq" id="WP_131573386.1">
    <property type="nucleotide sequence ID" value="NZ_CBCSAJ010000041.1"/>
</dbReference>
<dbReference type="Gene3D" id="1.10.238.160">
    <property type="match status" value="1"/>
</dbReference>
<comment type="caution">
    <text evidence="1">The sequence shown here is derived from an EMBL/GenBank/DDBJ whole genome shotgun (WGS) entry which is preliminary data.</text>
</comment>